<evidence type="ECO:0000313" key="3">
    <source>
        <dbReference type="Proteomes" id="UP000678016"/>
    </source>
</evidence>
<dbReference type="PANTHER" id="PTHR33495:SF2">
    <property type="entry name" value="ANTI-SIGMA FACTOR ANTAGONIST TM_1081-RELATED"/>
    <property type="match status" value="1"/>
</dbReference>
<dbReference type="InterPro" id="IPR036513">
    <property type="entry name" value="STAS_dom_sf"/>
</dbReference>
<dbReference type="InterPro" id="IPR002645">
    <property type="entry name" value="STAS_dom"/>
</dbReference>
<dbReference type="SUPFAM" id="SSF52091">
    <property type="entry name" value="SpoIIaa-like"/>
    <property type="match status" value="1"/>
</dbReference>
<dbReference type="CDD" id="cd07043">
    <property type="entry name" value="STAS_anti-anti-sigma_factors"/>
    <property type="match status" value="1"/>
</dbReference>
<keyword evidence="3" id="KW-1185">Reference proteome</keyword>
<feature type="domain" description="STAS" evidence="1">
    <location>
        <begin position="10"/>
        <end position="109"/>
    </location>
</feature>
<dbReference type="RefSeq" id="WP_212640352.1">
    <property type="nucleotide sequence ID" value="NZ_CP074132.1"/>
</dbReference>
<evidence type="ECO:0000313" key="2">
    <source>
        <dbReference type="EMBL" id="QUX27280.1"/>
    </source>
</evidence>
<name>A0ABX8BZZ7_9ACTN</name>
<evidence type="ECO:0000259" key="1">
    <source>
        <dbReference type="PROSITE" id="PS50801"/>
    </source>
</evidence>
<dbReference type="PANTHER" id="PTHR33495">
    <property type="entry name" value="ANTI-SIGMA FACTOR ANTAGONIST TM_1081-RELATED-RELATED"/>
    <property type="match status" value="1"/>
</dbReference>
<accession>A0ABX8BZZ7</accession>
<organism evidence="2 3">
    <name type="scientific">Nocardiopsis akebiae</name>
    <dbReference type="NCBI Taxonomy" id="2831968"/>
    <lineage>
        <taxon>Bacteria</taxon>
        <taxon>Bacillati</taxon>
        <taxon>Actinomycetota</taxon>
        <taxon>Actinomycetes</taxon>
        <taxon>Streptosporangiales</taxon>
        <taxon>Nocardiopsidaceae</taxon>
        <taxon>Nocardiopsis</taxon>
    </lineage>
</organism>
<dbReference type="PROSITE" id="PS50801">
    <property type="entry name" value="STAS"/>
    <property type="match status" value="1"/>
</dbReference>
<protein>
    <submittedName>
        <fullName evidence="2">STAS domain-containing protein</fullName>
    </submittedName>
</protein>
<dbReference type="Gene3D" id="3.30.750.24">
    <property type="entry name" value="STAS domain"/>
    <property type="match status" value="1"/>
</dbReference>
<dbReference type="EMBL" id="CP074132">
    <property type="protein sequence ID" value="QUX27280.1"/>
    <property type="molecule type" value="Genomic_DNA"/>
</dbReference>
<proteinExistence type="predicted"/>
<sequence>MTVTPVSRPVRVLTTPREIDLSVRDQLTRGLERAVTRGPGHVIVDMSSTTFCDSSGLSALTRALRRASASGSTMSVVVSHRSVRRVFDLVGLEKAVPLYTSLGEARAAASG</sequence>
<gene>
    <name evidence="2" type="ORF">KGD83_18370</name>
</gene>
<dbReference type="Pfam" id="PF01740">
    <property type="entry name" value="STAS"/>
    <property type="match status" value="1"/>
</dbReference>
<reference evidence="3" key="1">
    <citation type="submission" date="2021-05" db="EMBL/GenBank/DDBJ databases">
        <title>Direct Submission.</title>
        <authorList>
            <person name="Li K."/>
            <person name="Gao J."/>
        </authorList>
    </citation>
    <scope>NUCLEOTIDE SEQUENCE [LARGE SCALE GENOMIC DNA]</scope>
    <source>
        <strain evidence="3">HDS12</strain>
    </source>
</reference>
<dbReference type="Proteomes" id="UP000678016">
    <property type="component" value="Chromosome"/>
</dbReference>